<accession>A0ABV4H389</accession>
<dbReference type="PANTHER" id="PTHR37423">
    <property type="entry name" value="SOLUBLE LYTIC MUREIN TRANSGLYCOSYLASE-RELATED"/>
    <property type="match status" value="1"/>
</dbReference>
<sequence length="378" mass="37705">MSGIAEVQARIADIEARIAQFTGATGRALATIPVATLQKGSATTSATTSATSSAEAGRFAEVLSSTGSGVGAKASGAVDRGMRVLNEALLGPGAGSTGQRLLDVASRFKGVPYQWGGTTPSGFDCSGLIQYAGQQIGLSLPRTAAQQATVGTAVPSLDKARPGDLVVLENGHHIGIYVGNGQMLHAPKTGDVVKISKVWETPVTIRRLGAAAATTAAGVGLAATAVAGLGGATATDASAYVRPAALSAGATSTSAPYESAFSAAEAKYGLPAGLLRAVAKQESGFNPAARSHAGATGLMQFMPATARGLGIDPTDPFASIDAAGKYLSGHLKTFGSVSLALAAYNAGPGNVKKYGGIPPFAETQNYVKKITADLGSAA</sequence>
<dbReference type="Gene3D" id="3.90.1720.10">
    <property type="entry name" value="endopeptidase domain like (from Nostoc punctiforme)"/>
    <property type="match status" value="1"/>
</dbReference>
<gene>
    <name evidence="7" type="ORF">AB2L27_14915</name>
</gene>
<dbReference type="InterPro" id="IPR008258">
    <property type="entry name" value="Transglycosylase_SLT_dom_1"/>
</dbReference>
<dbReference type="Pfam" id="PF01464">
    <property type="entry name" value="SLT"/>
    <property type="match status" value="1"/>
</dbReference>
<comment type="similarity">
    <text evidence="2">Belongs to the transglycosylase Slt family.</text>
</comment>
<evidence type="ECO:0000256" key="2">
    <source>
        <dbReference type="ARBA" id="ARBA00007734"/>
    </source>
</evidence>
<dbReference type="RefSeq" id="WP_370442271.1">
    <property type="nucleotide sequence ID" value="NZ_JBGFTU010000017.1"/>
</dbReference>
<dbReference type="InterPro" id="IPR023346">
    <property type="entry name" value="Lysozyme-like_dom_sf"/>
</dbReference>
<dbReference type="CDD" id="cd00254">
    <property type="entry name" value="LT-like"/>
    <property type="match status" value="1"/>
</dbReference>
<keyword evidence="3" id="KW-0645">Protease</keyword>
<dbReference type="InterPro" id="IPR000064">
    <property type="entry name" value="NLP_P60_dom"/>
</dbReference>
<evidence type="ECO:0000256" key="3">
    <source>
        <dbReference type="ARBA" id="ARBA00022670"/>
    </source>
</evidence>
<dbReference type="InterPro" id="IPR038765">
    <property type="entry name" value="Papain-like_cys_pep_sf"/>
</dbReference>
<dbReference type="PANTHER" id="PTHR37423:SF2">
    <property type="entry name" value="MEMBRANE-BOUND LYTIC MUREIN TRANSGLYCOSYLASE C"/>
    <property type="match status" value="1"/>
</dbReference>
<proteinExistence type="inferred from homology"/>
<keyword evidence="8" id="KW-1185">Reference proteome</keyword>
<comment type="caution">
    <text evidence="7">The sequence shown here is derived from an EMBL/GenBank/DDBJ whole genome shotgun (WGS) entry which is preliminary data.</text>
</comment>
<dbReference type="InterPro" id="IPR000189">
    <property type="entry name" value="Transglyc_AS"/>
</dbReference>
<feature type="domain" description="NlpC/P60" evidence="6">
    <location>
        <begin position="95"/>
        <end position="215"/>
    </location>
</feature>
<evidence type="ECO:0000313" key="8">
    <source>
        <dbReference type="Proteomes" id="UP001565927"/>
    </source>
</evidence>
<dbReference type="SUPFAM" id="SSF54001">
    <property type="entry name" value="Cysteine proteinases"/>
    <property type="match status" value="1"/>
</dbReference>
<reference evidence="7 8" key="1">
    <citation type="submission" date="2024-07" db="EMBL/GenBank/DDBJ databases">
        <authorList>
            <person name="Thanompreechachai J."/>
            <person name="Duangmal K."/>
        </authorList>
    </citation>
    <scope>NUCLEOTIDE SEQUENCE [LARGE SCALE GENOMIC DNA]</scope>
    <source>
        <strain evidence="7 8">LSe6-4</strain>
    </source>
</reference>
<dbReference type="Proteomes" id="UP001565927">
    <property type="component" value="Unassembled WGS sequence"/>
</dbReference>
<organism evidence="7 8">
    <name type="scientific">Kineococcus halophytocola</name>
    <dbReference type="NCBI Taxonomy" id="3234027"/>
    <lineage>
        <taxon>Bacteria</taxon>
        <taxon>Bacillati</taxon>
        <taxon>Actinomycetota</taxon>
        <taxon>Actinomycetes</taxon>
        <taxon>Kineosporiales</taxon>
        <taxon>Kineosporiaceae</taxon>
        <taxon>Kineococcus</taxon>
    </lineage>
</organism>
<evidence type="ECO:0000256" key="1">
    <source>
        <dbReference type="ARBA" id="ARBA00007074"/>
    </source>
</evidence>
<evidence type="ECO:0000313" key="7">
    <source>
        <dbReference type="EMBL" id="MEZ0166048.1"/>
    </source>
</evidence>
<dbReference type="PROSITE" id="PS00922">
    <property type="entry name" value="TRANSGLYCOSYLASE"/>
    <property type="match status" value="1"/>
</dbReference>
<keyword evidence="4" id="KW-0378">Hydrolase</keyword>
<comment type="similarity">
    <text evidence="1">Belongs to the peptidase C40 family.</text>
</comment>
<keyword evidence="5" id="KW-0788">Thiol protease</keyword>
<protein>
    <submittedName>
        <fullName evidence="7">Transglycosylase SLT domain-containing protein</fullName>
    </submittedName>
</protein>
<name>A0ABV4H389_9ACTN</name>
<evidence type="ECO:0000259" key="6">
    <source>
        <dbReference type="PROSITE" id="PS51935"/>
    </source>
</evidence>
<evidence type="ECO:0000256" key="4">
    <source>
        <dbReference type="ARBA" id="ARBA00022801"/>
    </source>
</evidence>
<dbReference type="EMBL" id="JBGFTU010000017">
    <property type="protein sequence ID" value="MEZ0166048.1"/>
    <property type="molecule type" value="Genomic_DNA"/>
</dbReference>
<dbReference type="PROSITE" id="PS51935">
    <property type="entry name" value="NLPC_P60"/>
    <property type="match status" value="1"/>
</dbReference>
<dbReference type="Pfam" id="PF00877">
    <property type="entry name" value="NLPC_P60"/>
    <property type="match status" value="1"/>
</dbReference>
<evidence type="ECO:0000256" key="5">
    <source>
        <dbReference type="ARBA" id="ARBA00022807"/>
    </source>
</evidence>
<dbReference type="SUPFAM" id="SSF53955">
    <property type="entry name" value="Lysozyme-like"/>
    <property type="match status" value="1"/>
</dbReference>
<dbReference type="Gene3D" id="1.10.530.10">
    <property type="match status" value="1"/>
</dbReference>